<dbReference type="InterPro" id="IPR000073">
    <property type="entry name" value="AB_hydrolase_1"/>
</dbReference>
<dbReference type="Pfam" id="PF00486">
    <property type="entry name" value="Trans_reg_C"/>
    <property type="match status" value="1"/>
</dbReference>
<accession>A0ABS6NBA0</accession>
<feature type="domain" description="OmpR/PhoB-type" evidence="3">
    <location>
        <begin position="1"/>
        <end position="98"/>
    </location>
</feature>
<dbReference type="Proteomes" id="UP001166293">
    <property type="component" value="Unassembled WGS sequence"/>
</dbReference>
<dbReference type="CDD" id="cd00383">
    <property type="entry name" value="trans_reg_C"/>
    <property type="match status" value="1"/>
</dbReference>
<sequence length="394" mass="43034">MKFRFADCELETDTRRLSRNGTVVPVEPQVFDLITLLAAHPDRVVSRDEIVEAVWQGRIVSESAISARIAAARKALGDDGKAQRVIRTVARRGLQMVAEVTEHTSPAPAASTAPIQAHQAIRFARAPDGASIAYALTGDGPPLFLAWHFPTNLERDWSDPDCRPFFDAVGDGRRLLRYDHRGCGQSDPSLPDIDLDRAADDLYAVADAAGFDTFDMLAMSGGAIFSVAFAARYPERLRKLVLMGGYVDGRSRRGAKRQDENTEAIVALIRDGWTTPGSPLIGAWLSAYYPDASRQTVQNWTRNIQLASGVESLLVMRSMVNTVSIADLLPQVRTPTLVLHSRDDAVHPLSEGRKLAQGIPGAELVVIDSANHNPFPGMPGWDSFLSEFNAFLSS</sequence>
<gene>
    <name evidence="4" type="ORF">KUH32_16170</name>
</gene>
<evidence type="ECO:0000256" key="1">
    <source>
        <dbReference type="ARBA" id="ARBA00023125"/>
    </source>
</evidence>
<dbReference type="InterPro" id="IPR050471">
    <property type="entry name" value="AB_hydrolase"/>
</dbReference>
<keyword evidence="5" id="KW-1185">Reference proteome</keyword>
<reference evidence="4" key="1">
    <citation type="submission" date="2021-06" db="EMBL/GenBank/DDBJ databases">
        <title>Thalassococcus sp. CAU 1522 isolated from sea sand, Republic of Korea.</title>
        <authorList>
            <person name="Kim W."/>
        </authorList>
    </citation>
    <scope>NUCLEOTIDE SEQUENCE</scope>
    <source>
        <strain evidence="4">CAU 1522</strain>
    </source>
</reference>
<dbReference type="PROSITE" id="PS51755">
    <property type="entry name" value="OMPR_PHOB"/>
    <property type="match status" value="1"/>
</dbReference>
<evidence type="ECO:0000313" key="5">
    <source>
        <dbReference type="Proteomes" id="UP001166293"/>
    </source>
</evidence>
<proteinExistence type="predicted"/>
<dbReference type="InterPro" id="IPR001867">
    <property type="entry name" value="OmpR/PhoB-type_DNA-bd"/>
</dbReference>
<keyword evidence="1 2" id="KW-0238">DNA-binding</keyword>
<keyword evidence="4" id="KW-0378">Hydrolase</keyword>
<dbReference type="PANTHER" id="PTHR43433">
    <property type="entry name" value="HYDROLASE, ALPHA/BETA FOLD FAMILY PROTEIN"/>
    <property type="match status" value="1"/>
</dbReference>
<organism evidence="4 5">
    <name type="scientific">Thalassococcus arenae</name>
    <dbReference type="NCBI Taxonomy" id="2851652"/>
    <lineage>
        <taxon>Bacteria</taxon>
        <taxon>Pseudomonadati</taxon>
        <taxon>Pseudomonadota</taxon>
        <taxon>Alphaproteobacteria</taxon>
        <taxon>Rhodobacterales</taxon>
        <taxon>Roseobacteraceae</taxon>
        <taxon>Thalassococcus</taxon>
    </lineage>
</organism>
<dbReference type="EMBL" id="JAHRWL010000002">
    <property type="protein sequence ID" value="MBV2361301.1"/>
    <property type="molecule type" value="Genomic_DNA"/>
</dbReference>
<dbReference type="PANTHER" id="PTHR43433:SF5">
    <property type="entry name" value="AB HYDROLASE-1 DOMAIN-CONTAINING PROTEIN"/>
    <property type="match status" value="1"/>
</dbReference>
<protein>
    <submittedName>
        <fullName evidence="4">Alpha/beta hydrolase</fullName>
    </submittedName>
</protein>
<evidence type="ECO:0000259" key="3">
    <source>
        <dbReference type="PROSITE" id="PS51755"/>
    </source>
</evidence>
<dbReference type="SMART" id="SM00862">
    <property type="entry name" value="Trans_reg_C"/>
    <property type="match status" value="1"/>
</dbReference>
<dbReference type="Pfam" id="PF00561">
    <property type="entry name" value="Abhydrolase_1"/>
    <property type="match status" value="1"/>
</dbReference>
<dbReference type="GO" id="GO:0016787">
    <property type="term" value="F:hydrolase activity"/>
    <property type="evidence" value="ECO:0007669"/>
    <property type="project" value="UniProtKB-KW"/>
</dbReference>
<dbReference type="RefSeq" id="WP_217779625.1">
    <property type="nucleotide sequence ID" value="NZ_JAHRWL010000002.1"/>
</dbReference>
<evidence type="ECO:0000313" key="4">
    <source>
        <dbReference type="EMBL" id="MBV2361301.1"/>
    </source>
</evidence>
<name>A0ABS6NBA0_9RHOB</name>
<evidence type="ECO:0000256" key="2">
    <source>
        <dbReference type="PROSITE-ProRule" id="PRU01091"/>
    </source>
</evidence>
<feature type="DNA-binding region" description="OmpR/PhoB-type" evidence="2">
    <location>
        <begin position="1"/>
        <end position="98"/>
    </location>
</feature>
<comment type="caution">
    <text evidence="4">The sequence shown here is derived from an EMBL/GenBank/DDBJ whole genome shotgun (WGS) entry which is preliminary data.</text>
</comment>